<dbReference type="Proteomes" id="UP001166784">
    <property type="component" value="Unassembled WGS sequence"/>
</dbReference>
<keyword evidence="4 6" id="KW-0472">Membrane</keyword>
<feature type="domain" description="Inositolphosphotransferase Aur1/Ipt1" evidence="7">
    <location>
        <begin position="92"/>
        <end position="272"/>
    </location>
</feature>
<feature type="transmembrane region" description="Helical" evidence="6">
    <location>
        <begin position="123"/>
        <end position="141"/>
    </location>
</feature>
<accession>A0ABS9SUP3</accession>
<comment type="caution">
    <text evidence="8">The sequence shown here is derived from an EMBL/GenBank/DDBJ whole genome shotgun (WGS) entry which is preliminary data.</text>
</comment>
<evidence type="ECO:0000259" key="7">
    <source>
        <dbReference type="Pfam" id="PF14378"/>
    </source>
</evidence>
<feature type="transmembrane region" description="Helical" evidence="6">
    <location>
        <begin position="153"/>
        <end position="169"/>
    </location>
</feature>
<evidence type="ECO:0000256" key="1">
    <source>
        <dbReference type="ARBA" id="ARBA00004141"/>
    </source>
</evidence>
<evidence type="ECO:0000313" key="9">
    <source>
        <dbReference type="Proteomes" id="UP001166784"/>
    </source>
</evidence>
<evidence type="ECO:0000256" key="5">
    <source>
        <dbReference type="SAM" id="MobiDB-lite"/>
    </source>
</evidence>
<evidence type="ECO:0000256" key="6">
    <source>
        <dbReference type="SAM" id="Phobius"/>
    </source>
</evidence>
<feature type="transmembrane region" description="Helical" evidence="6">
    <location>
        <begin position="57"/>
        <end position="74"/>
    </location>
</feature>
<dbReference type="RefSeq" id="WP_241057986.1">
    <property type="nucleotide sequence ID" value="NZ_JAKWJU010000002.1"/>
</dbReference>
<keyword evidence="2 6" id="KW-0812">Transmembrane</keyword>
<evidence type="ECO:0000256" key="3">
    <source>
        <dbReference type="ARBA" id="ARBA00022989"/>
    </source>
</evidence>
<feature type="transmembrane region" description="Helical" evidence="6">
    <location>
        <begin position="207"/>
        <end position="229"/>
    </location>
</feature>
<comment type="subcellular location">
    <subcellularLocation>
        <location evidence="1">Membrane</location>
        <topology evidence="1">Multi-pass membrane protein</topology>
    </subcellularLocation>
</comment>
<feature type="transmembrane region" description="Helical" evidence="6">
    <location>
        <begin position="261"/>
        <end position="278"/>
    </location>
</feature>
<keyword evidence="3 6" id="KW-1133">Transmembrane helix</keyword>
<feature type="region of interest" description="Disordered" evidence="5">
    <location>
        <begin position="1"/>
        <end position="48"/>
    </location>
</feature>
<dbReference type="PANTHER" id="PTHR31310">
    <property type="match status" value="1"/>
</dbReference>
<dbReference type="CDD" id="cd03386">
    <property type="entry name" value="PAP2_Aur1_like"/>
    <property type="match status" value="1"/>
</dbReference>
<keyword evidence="9" id="KW-1185">Reference proteome</keyword>
<dbReference type="InterPro" id="IPR052185">
    <property type="entry name" value="IPC_Synthase-Related"/>
</dbReference>
<protein>
    <submittedName>
        <fullName evidence="8">Phosphatase PAP2 family protein</fullName>
    </submittedName>
</protein>
<reference evidence="8" key="2">
    <citation type="journal article" date="2023" name="Int. J. Syst. Evol. Microbiol.">
        <title>Streptomyces marispadix sp. nov., isolated from marine beach sediment of the Northern Coast of Portugal.</title>
        <authorList>
            <person name="dos Santos J.D.N."/>
            <person name="Vitorino I.R."/>
            <person name="Kallscheuer N."/>
            <person name="Srivastava A."/>
            <person name="Krautwurst S."/>
            <person name="Marz M."/>
            <person name="Jogler C."/>
            <person name="Lobo Da Cunha A."/>
            <person name="Catita J."/>
            <person name="Goncalves H."/>
            <person name="Gonzalez I."/>
            <person name="Reyes F."/>
            <person name="Lage O.M."/>
        </authorList>
    </citation>
    <scope>NUCLEOTIDE SEQUENCE</scope>
    <source>
        <strain evidence="8">M600PL45_2</strain>
    </source>
</reference>
<gene>
    <name evidence="8" type="ORF">MMA15_06030</name>
</gene>
<feature type="transmembrane region" description="Helical" evidence="6">
    <location>
        <begin position="236"/>
        <end position="255"/>
    </location>
</feature>
<feature type="compositionally biased region" description="Low complexity" evidence="5">
    <location>
        <begin position="1"/>
        <end position="37"/>
    </location>
</feature>
<dbReference type="Pfam" id="PF14378">
    <property type="entry name" value="PAP2_3"/>
    <property type="match status" value="1"/>
</dbReference>
<dbReference type="InterPro" id="IPR026841">
    <property type="entry name" value="Aur1/Ipt1"/>
</dbReference>
<dbReference type="EMBL" id="JAKWJU010000002">
    <property type="protein sequence ID" value="MCH6159992.1"/>
    <property type="molecule type" value="Genomic_DNA"/>
</dbReference>
<dbReference type="PANTHER" id="PTHR31310:SF7">
    <property type="entry name" value="PA-PHOSPHATASE RELATED-FAMILY PROTEIN DDB_G0268928"/>
    <property type="match status" value="1"/>
</dbReference>
<name>A0ABS9SUP3_9ACTN</name>
<sequence length="295" mass="32044">MGASTTRTAQTDKTATAAPAPADQDPAGAETAGAEPAGESDRATGARRPRAVRRPTIWFEIVLVLVFYAVYSAIRNAVPEQRLQALDNADRVWKAEHLLGIAVEDSINRAADSVTWLILTMNYYYATLHFIVTVLVLAWLYHSHPGRYAATRLVVFATTGIALLGYYLFPLAPPRLMRGDTFVDTVQVHQTWGSMASGNLADMSNQYAAMPSMHIGWSVWCGITVAALAKPLWARLLGALYPLVTLTVIVCTANHFWLDAVGGVICLAFGFALSFGWYGRIAYRLPRLASAPAGA</sequence>
<evidence type="ECO:0000256" key="4">
    <source>
        <dbReference type="ARBA" id="ARBA00023136"/>
    </source>
</evidence>
<evidence type="ECO:0000313" key="8">
    <source>
        <dbReference type="EMBL" id="MCH6159992.1"/>
    </source>
</evidence>
<organism evidence="8 9">
    <name type="scientific">Streptomyces marispadix</name>
    <dbReference type="NCBI Taxonomy" id="2922868"/>
    <lineage>
        <taxon>Bacteria</taxon>
        <taxon>Bacillati</taxon>
        <taxon>Actinomycetota</taxon>
        <taxon>Actinomycetes</taxon>
        <taxon>Kitasatosporales</taxon>
        <taxon>Streptomycetaceae</taxon>
        <taxon>Streptomyces</taxon>
    </lineage>
</organism>
<reference evidence="8" key="1">
    <citation type="submission" date="2022-03" db="EMBL/GenBank/DDBJ databases">
        <authorList>
            <person name="Santos J.D.N."/>
            <person name="Kallscheuer N."/>
            <person name="Jogler C."/>
            <person name="Lage O.M."/>
        </authorList>
    </citation>
    <scope>NUCLEOTIDE SEQUENCE</scope>
    <source>
        <strain evidence="8">M600PL45_2</strain>
    </source>
</reference>
<evidence type="ECO:0000256" key="2">
    <source>
        <dbReference type="ARBA" id="ARBA00022692"/>
    </source>
</evidence>
<proteinExistence type="predicted"/>